<dbReference type="AlphaFoldDB" id="A0AA35K1S0"/>
<dbReference type="FunFam" id="2.60.40.10:FF:000204">
    <property type="entry name" value="Major histocompatibility complex, class I-related protein"/>
    <property type="match status" value="1"/>
</dbReference>
<protein>
    <submittedName>
        <fullName evidence="14">MHC class I antigen</fullName>
    </submittedName>
</protein>
<keyword evidence="15" id="KW-1185">Reference proteome</keyword>
<accession>A0AA35K1S0</accession>
<evidence type="ECO:0000259" key="13">
    <source>
        <dbReference type="PROSITE" id="PS50835"/>
    </source>
</evidence>
<dbReference type="Pfam" id="PF07654">
    <property type="entry name" value="C1-set"/>
    <property type="match status" value="1"/>
</dbReference>
<dbReference type="PANTHER" id="PTHR16675:SF242">
    <property type="entry name" value="MAJOR HISTOCOMPATIBILITY COMPLEX CLASS I-RELATED GENE PROTEIN"/>
    <property type="match status" value="1"/>
</dbReference>
<dbReference type="Proteomes" id="UP001178461">
    <property type="component" value="Chromosome 2"/>
</dbReference>
<dbReference type="PROSITE" id="PS00290">
    <property type="entry name" value="IG_MHC"/>
    <property type="match status" value="1"/>
</dbReference>
<dbReference type="PRINTS" id="PR01638">
    <property type="entry name" value="MHCCLASSI"/>
</dbReference>
<dbReference type="PANTHER" id="PTHR16675">
    <property type="entry name" value="MHC CLASS I-RELATED"/>
    <property type="match status" value="1"/>
</dbReference>
<dbReference type="SMART" id="SM00407">
    <property type="entry name" value="IGc1"/>
    <property type="match status" value="1"/>
</dbReference>
<evidence type="ECO:0000256" key="11">
    <source>
        <dbReference type="SAM" id="Phobius"/>
    </source>
</evidence>
<dbReference type="GO" id="GO:0006955">
    <property type="term" value="P:immune response"/>
    <property type="evidence" value="ECO:0007669"/>
    <property type="project" value="TreeGrafter"/>
</dbReference>
<evidence type="ECO:0000256" key="6">
    <source>
        <dbReference type="ARBA" id="ARBA00022989"/>
    </source>
</evidence>
<feature type="transmembrane region" description="Helical" evidence="11">
    <location>
        <begin position="303"/>
        <end position="327"/>
    </location>
</feature>
<proteinExistence type="inferred from homology"/>
<keyword evidence="2" id="KW-0490">MHC I</keyword>
<dbReference type="Gene3D" id="3.30.500.10">
    <property type="entry name" value="MHC class I-like antigen recognition-like"/>
    <property type="match status" value="1"/>
</dbReference>
<dbReference type="GO" id="GO:0002474">
    <property type="term" value="P:antigen processing and presentation of peptide antigen via MHC class I"/>
    <property type="evidence" value="ECO:0007669"/>
    <property type="project" value="UniProtKB-KW"/>
</dbReference>
<name>A0AA35K1S0_9SAUR</name>
<evidence type="ECO:0000313" key="15">
    <source>
        <dbReference type="Proteomes" id="UP001178461"/>
    </source>
</evidence>
<keyword evidence="8" id="KW-1015">Disulfide bond</keyword>
<comment type="similarity">
    <text evidence="10">Belongs to the MHC class I family.</text>
</comment>
<organism evidence="14 15">
    <name type="scientific">Podarcis lilfordi</name>
    <name type="common">Lilford's wall lizard</name>
    <dbReference type="NCBI Taxonomy" id="74358"/>
    <lineage>
        <taxon>Eukaryota</taxon>
        <taxon>Metazoa</taxon>
        <taxon>Chordata</taxon>
        <taxon>Craniata</taxon>
        <taxon>Vertebrata</taxon>
        <taxon>Euteleostomi</taxon>
        <taxon>Lepidosauria</taxon>
        <taxon>Squamata</taxon>
        <taxon>Bifurcata</taxon>
        <taxon>Unidentata</taxon>
        <taxon>Episquamata</taxon>
        <taxon>Laterata</taxon>
        <taxon>Lacertibaenia</taxon>
        <taxon>Lacertidae</taxon>
        <taxon>Podarcis</taxon>
    </lineage>
</organism>
<dbReference type="InterPro" id="IPR003006">
    <property type="entry name" value="Ig/MHC_CS"/>
</dbReference>
<dbReference type="InterPro" id="IPR013783">
    <property type="entry name" value="Ig-like_fold"/>
</dbReference>
<dbReference type="InterPro" id="IPR011162">
    <property type="entry name" value="MHC_I/II-like_Ag-recog"/>
</dbReference>
<dbReference type="SUPFAM" id="SSF48726">
    <property type="entry name" value="Immunoglobulin"/>
    <property type="match status" value="1"/>
</dbReference>
<dbReference type="FunFam" id="3.30.500.10:FF:000001">
    <property type="entry name" value="H-2 class I histocompatibility antigen, alpha chain"/>
    <property type="match status" value="1"/>
</dbReference>
<reference evidence="14" key="1">
    <citation type="submission" date="2022-12" db="EMBL/GenBank/DDBJ databases">
        <authorList>
            <person name="Alioto T."/>
            <person name="Alioto T."/>
            <person name="Gomez Garrido J."/>
        </authorList>
    </citation>
    <scope>NUCLEOTIDE SEQUENCE</scope>
</reference>
<dbReference type="CDD" id="cd07698">
    <property type="entry name" value="IgC1_MHC_I_alpha3"/>
    <property type="match status" value="1"/>
</dbReference>
<dbReference type="InterPro" id="IPR003597">
    <property type="entry name" value="Ig_C1-set"/>
</dbReference>
<dbReference type="PROSITE" id="PS50835">
    <property type="entry name" value="IG_LIKE"/>
    <property type="match status" value="1"/>
</dbReference>
<keyword evidence="7 11" id="KW-0472">Membrane</keyword>
<evidence type="ECO:0000256" key="12">
    <source>
        <dbReference type="SAM" id="SignalP"/>
    </source>
</evidence>
<evidence type="ECO:0000256" key="3">
    <source>
        <dbReference type="ARBA" id="ARBA00022692"/>
    </source>
</evidence>
<dbReference type="GO" id="GO:0009897">
    <property type="term" value="C:external side of plasma membrane"/>
    <property type="evidence" value="ECO:0007669"/>
    <property type="project" value="TreeGrafter"/>
</dbReference>
<dbReference type="GO" id="GO:0042612">
    <property type="term" value="C:MHC class I protein complex"/>
    <property type="evidence" value="ECO:0007669"/>
    <property type="project" value="UniProtKB-KW"/>
</dbReference>
<dbReference type="Gene3D" id="2.60.40.10">
    <property type="entry name" value="Immunoglobulins"/>
    <property type="match status" value="1"/>
</dbReference>
<evidence type="ECO:0000256" key="10">
    <source>
        <dbReference type="RuleBase" id="RU004439"/>
    </source>
</evidence>
<evidence type="ECO:0000256" key="5">
    <source>
        <dbReference type="ARBA" id="ARBA00022859"/>
    </source>
</evidence>
<dbReference type="InterPro" id="IPR050208">
    <property type="entry name" value="MHC_class-I_related"/>
</dbReference>
<dbReference type="GO" id="GO:0005615">
    <property type="term" value="C:extracellular space"/>
    <property type="evidence" value="ECO:0007669"/>
    <property type="project" value="TreeGrafter"/>
</dbReference>
<evidence type="ECO:0000256" key="9">
    <source>
        <dbReference type="ARBA" id="ARBA00023180"/>
    </source>
</evidence>
<dbReference type="InterPro" id="IPR007110">
    <property type="entry name" value="Ig-like_dom"/>
</dbReference>
<evidence type="ECO:0000256" key="8">
    <source>
        <dbReference type="ARBA" id="ARBA00023157"/>
    </source>
</evidence>
<keyword evidence="6 11" id="KW-1133">Transmembrane helix</keyword>
<dbReference type="InterPro" id="IPR037055">
    <property type="entry name" value="MHC_I-like_Ag-recog_sf"/>
</dbReference>
<sequence>MRQLLILEAAVAVLLGSRSGFSFHTMRVWFTAVWEPSRGLFEFTGVAYVDDQRVTYYDSQSRQAVPGVPWMKDAVNHIPHIWNINTWRAQTAELKFRNDVEYLQKYYNQSGGFHTWQLTYGCEVGEDGRRGGYSQYGYDGEDFLSFDKETLTWTATDVPAQFTKRKWEIDLAWSQRLKLYLEKECPEWMPKLLECGKEVFLRKEPPTVKVTRMAGYDGLETLICQAYRFYPREINAKWMKDGEVWEQDTFRRDVVPNSDGTYYAWLSIKVDPKDRDHFRCHVEHDGLPEPLDLAWEEPASKVFYLWIILVPGAVLMVLMVAGITLYIRNQREGGSRATSARYSAGVPES</sequence>
<gene>
    <name evidence="14" type="ORF">PODLI_1B020795</name>
</gene>
<comment type="subcellular location">
    <subcellularLocation>
        <location evidence="1">Membrane</location>
        <topology evidence="1">Single-pass type I membrane protein</topology>
    </subcellularLocation>
</comment>
<dbReference type="InterPro" id="IPR011161">
    <property type="entry name" value="MHC_I-like_Ag-recog"/>
</dbReference>
<evidence type="ECO:0000256" key="1">
    <source>
        <dbReference type="ARBA" id="ARBA00004479"/>
    </source>
</evidence>
<feature type="chain" id="PRO_5041272499" evidence="12">
    <location>
        <begin position="23"/>
        <end position="349"/>
    </location>
</feature>
<dbReference type="InterPro" id="IPR036179">
    <property type="entry name" value="Ig-like_dom_sf"/>
</dbReference>
<dbReference type="EMBL" id="OX395127">
    <property type="protein sequence ID" value="CAI5768808.1"/>
    <property type="molecule type" value="Genomic_DNA"/>
</dbReference>
<evidence type="ECO:0000313" key="14">
    <source>
        <dbReference type="EMBL" id="CAI5768808.1"/>
    </source>
</evidence>
<dbReference type="Pfam" id="PF00129">
    <property type="entry name" value="MHC_I"/>
    <property type="match status" value="1"/>
</dbReference>
<keyword evidence="4 12" id="KW-0732">Signal</keyword>
<evidence type="ECO:0000256" key="7">
    <source>
        <dbReference type="ARBA" id="ARBA00023136"/>
    </source>
</evidence>
<feature type="domain" description="Ig-like" evidence="13">
    <location>
        <begin position="206"/>
        <end position="294"/>
    </location>
</feature>
<keyword evidence="9" id="KW-0325">Glycoprotein</keyword>
<evidence type="ECO:0000256" key="4">
    <source>
        <dbReference type="ARBA" id="ARBA00022729"/>
    </source>
</evidence>
<feature type="signal peptide" evidence="12">
    <location>
        <begin position="1"/>
        <end position="22"/>
    </location>
</feature>
<dbReference type="InterPro" id="IPR001039">
    <property type="entry name" value="MHC_I_a_a1/a2"/>
</dbReference>
<keyword evidence="3 11" id="KW-0812">Transmembrane</keyword>
<dbReference type="SUPFAM" id="SSF54452">
    <property type="entry name" value="MHC antigen-recognition domain"/>
    <property type="match status" value="1"/>
</dbReference>
<keyword evidence="5" id="KW-0391">Immunity</keyword>
<evidence type="ECO:0000256" key="2">
    <source>
        <dbReference type="ARBA" id="ARBA00022451"/>
    </source>
</evidence>